<feature type="repeat" description="TPR" evidence="1">
    <location>
        <begin position="885"/>
        <end position="918"/>
    </location>
</feature>
<feature type="region of interest" description="Disordered" evidence="3">
    <location>
        <begin position="955"/>
        <end position="983"/>
    </location>
</feature>
<dbReference type="InterPro" id="IPR036928">
    <property type="entry name" value="AS_sf"/>
</dbReference>
<feature type="region of interest" description="Disordered" evidence="3">
    <location>
        <begin position="565"/>
        <end position="635"/>
    </location>
</feature>
<dbReference type="Gene3D" id="1.25.40.10">
    <property type="entry name" value="Tetratricopeptide repeat domain"/>
    <property type="match status" value="1"/>
</dbReference>
<feature type="compositionally biased region" description="Low complexity" evidence="3">
    <location>
        <begin position="65"/>
        <end position="79"/>
    </location>
</feature>
<dbReference type="Gene3D" id="3.90.1300.10">
    <property type="entry name" value="Amidase signature (AS) domain"/>
    <property type="match status" value="2"/>
</dbReference>
<gene>
    <name evidence="5" type="ORF">Vafri_21440</name>
</gene>
<dbReference type="InterPro" id="IPR023631">
    <property type="entry name" value="Amidase_dom"/>
</dbReference>
<dbReference type="PANTHER" id="PTHR46310:SF7">
    <property type="entry name" value="AMIDASE 1"/>
    <property type="match status" value="1"/>
</dbReference>
<feature type="compositionally biased region" description="Low complexity" evidence="3">
    <location>
        <begin position="955"/>
        <end position="973"/>
    </location>
</feature>
<reference evidence="5" key="1">
    <citation type="journal article" date="2021" name="Proc. Natl. Acad. Sci. U.S.A.">
        <title>Three genomes in the algal genus Volvox reveal the fate of a haploid sex-determining region after a transition to homothallism.</title>
        <authorList>
            <person name="Yamamoto K."/>
            <person name="Hamaji T."/>
            <person name="Kawai-Toyooka H."/>
            <person name="Matsuzaki R."/>
            <person name="Takahashi F."/>
            <person name="Nishimura Y."/>
            <person name="Kawachi M."/>
            <person name="Noguchi H."/>
            <person name="Minakuchi Y."/>
            <person name="Umen J.G."/>
            <person name="Toyoda A."/>
            <person name="Nozaki H."/>
        </authorList>
    </citation>
    <scope>NUCLEOTIDE SEQUENCE</scope>
    <source>
        <strain evidence="5">NIES-3780</strain>
    </source>
</reference>
<comment type="caution">
    <text evidence="5">The sequence shown here is derived from an EMBL/GenBank/DDBJ whole genome shotgun (WGS) entry which is preliminary data.</text>
</comment>
<dbReference type="InterPro" id="IPR011990">
    <property type="entry name" value="TPR-like_helical_dom_sf"/>
</dbReference>
<dbReference type="EMBL" id="BNCO01000110">
    <property type="protein sequence ID" value="GIL68159.1"/>
    <property type="molecule type" value="Genomic_DNA"/>
</dbReference>
<dbReference type="SUPFAM" id="SSF48452">
    <property type="entry name" value="TPR-like"/>
    <property type="match status" value="1"/>
</dbReference>
<dbReference type="Pfam" id="PF13414">
    <property type="entry name" value="TPR_11"/>
    <property type="match status" value="1"/>
</dbReference>
<dbReference type="SUPFAM" id="SSF75304">
    <property type="entry name" value="Amidase signature (AS) enzymes"/>
    <property type="match status" value="2"/>
</dbReference>
<keyword evidence="2" id="KW-0175">Coiled coil</keyword>
<feature type="domain" description="Amidase" evidence="4">
    <location>
        <begin position="177"/>
        <end position="360"/>
    </location>
</feature>
<feature type="region of interest" description="Disordered" evidence="3">
    <location>
        <begin position="493"/>
        <end position="548"/>
    </location>
</feature>
<evidence type="ECO:0000256" key="2">
    <source>
        <dbReference type="SAM" id="Coils"/>
    </source>
</evidence>
<dbReference type="Proteomes" id="UP000747399">
    <property type="component" value="Unassembled WGS sequence"/>
</dbReference>
<evidence type="ECO:0000256" key="3">
    <source>
        <dbReference type="SAM" id="MobiDB-lite"/>
    </source>
</evidence>
<name>A0A8J4BYZ6_9CHLO</name>
<keyword evidence="1" id="KW-0802">TPR repeat</keyword>
<feature type="region of interest" description="Disordered" evidence="3">
    <location>
        <begin position="1"/>
        <end position="84"/>
    </location>
</feature>
<evidence type="ECO:0000259" key="4">
    <source>
        <dbReference type="Pfam" id="PF01425"/>
    </source>
</evidence>
<dbReference type="Pfam" id="PF01425">
    <property type="entry name" value="Amidase"/>
    <property type="match status" value="1"/>
</dbReference>
<evidence type="ECO:0000256" key="1">
    <source>
        <dbReference type="PROSITE-ProRule" id="PRU00339"/>
    </source>
</evidence>
<feature type="region of interest" description="Disordered" evidence="3">
    <location>
        <begin position="1032"/>
        <end position="1052"/>
    </location>
</feature>
<feature type="compositionally biased region" description="Basic and acidic residues" evidence="3">
    <location>
        <begin position="18"/>
        <end position="28"/>
    </location>
</feature>
<protein>
    <recommendedName>
        <fullName evidence="4">Amidase domain-containing protein</fullName>
    </recommendedName>
</protein>
<proteinExistence type="predicted"/>
<dbReference type="PROSITE" id="PS50005">
    <property type="entry name" value="TPR"/>
    <property type="match status" value="2"/>
</dbReference>
<evidence type="ECO:0000313" key="5">
    <source>
        <dbReference type="EMBL" id="GIL68159.1"/>
    </source>
</evidence>
<sequence>MTESEQACGSESMIAEVSKADAASREAAVEPTATGDGTEASEELHRDPNFELGGQSDVAMRQQHISSSSPATTTSITSPQVARNSRNRSSLLPIVLSASALLGVWLVRRVRGRRSTVAAAHPAVGKKTPSGSTAAASTAAEIATGVNEDAAIRDEPPVVAPEPIDPDTLAIIVCGPSDAAAAAAAAATTTTTVSPRAASSLPQPLAGVTFVVSEDVDLVGTPTTLGRDPHQNTPLLAASGVGSLQQLSETASSSCSAILRLEAAGAMCVGKAAMQPLGLDTFGVNYGNPQNKAHISGGGQTGSAVAVSTDKAQLALTTDLLGSARVPAACCGVYCYRSTPGALGQASNAAAAAAITATGVCNAGGGGVLEGGESLAVMASDPAVLLKAAQALGVPGSYDLRGEIVRFVVAEDLFALCAVEYQPAVLAAKRAILKWAGSEQAGAVQLCEFLAENTPGWKSLAPDDLMADIGGLPRGLVAWATAARVLRAAHVNARLPPPSPRPETSEEDPEVEAPKSGSAGTEATTAGKVTGEESGSTRDAEAPALADGADAETAEVGFDGLAARSAAGEEGESGTGELGGTEAGAGEDVQEVDAAVSAWPVGRKAEAGGNGAAGIRHKDSITPPPPPPPERLAASREAARQLYDTLRHTVKSDTVIVLPVVPTAPMKRRVVMEAAAAATASGGDGKVPPEAIAWEVLTHCFNCLAALAQCPVVVVPLGTVADDTPLAVALMGCARFDARVLAVAAKMGPIMQEAFEGVKKGIAEAVRRQNEKLSQEAAVVAASPAPSAAAAAAVTAAPAPPAPPSVDPRRLERAERFKARGNDLFRLGKFADAVTEYGKAINEHPENPVYYNNRAMAYLKIFRFEQAEEDCNRALKFTLKEADKAKALLRRATARTALQKYVEAEKDLRQVLSVEPNNRQAREDLQNLQQMKVDMAAAQQRMVADFQAQRQLAAGAAPGVPGTGSGAPPAGLPMGFDPSNLPPGLDMAQLAAAADGNPQALMGLMEAAAANGGGGRPVGFFGAPGASGDLGHVFGGGRGGGSTSGGGGRGRR</sequence>
<feature type="compositionally biased region" description="Gly residues" evidence="3">
    <location>
        <begin position="573"/>
        <end position="583"/>
    </location>
</feature>
<keyword evidence="6" id="KW-1185">Reference proteome</keyword>
<dbReference type="PANTHER" id="PTHR46310">
    <property type="entry name" value="AMIDASE 1"/>
    <property type="match status" value="1"/>
</dbReference>
<feature type="compositionally biased region" description="Gly residues" evidence="3">
    <location>
        <begin position="1033"/>
        <end position="1052"/>
    </location>
</feature>
<dbReference type="AlphaFoldDB" id="A0A8J4BYZ6"/>
<feature type="repeat" description="TPR" evidence="1">
    <location>
        <begin position="814"/>
        <end position="847"/>
    </location>
</feature>
<organism evidence="5 6">
    <name type="scientific">Volvox africanus</name>
    <dbReference type="NCBI Taxonomy" id="51714"/>
    <lineage>
        <taxon>Eukaryota</taxon>
        <taxon>Viridiplantae</taxon>
        <taxon>Chlorophyta</taxon>
        <taxon>core chlorophytes</taxon>
        <taxon>Chlorophyceae</taxon>
        <taxon>CS clade</taxon>
        <taxon>Chlamydomonadales</taxon>
        <taxon>Volvocaceae</taxon>
        <taxon>Volvox</taxon>
    </lineage>
</organism>
<dbReference type="InterPro" id="IPR019734">
    <property type="entry name" value="TPR_rpt"/>
</dbReference>
<feature type="coiled-coil region" evidence="2">
    <location>
        <begin position="875"/>
        <end position="941"/>
    </location>
</feature>
<dbReference type="SMART" id="SM00028">
    <property type="entry name" value="TPR"/>
    <property type="match status" value="3"/>
</dbReference>
<accession>A0A8J4BYZ6</accession>
<evidence type="ECO:0000313" key="6">
    <source>
        <dbReference type="Proteomes" id="UP000747399"/>
    </source>
</evidence>